<name>A0A8J3CX13_9BACT</name>
<dbReference type="AlphaFoldDB" id="A0A8J3CX13"/>
<sequence length="154" mass="17217">MSDNNNIFDPEKISIVEFKMVKGQVDVPEEFETANIEGHHLDNSLQLGFNLDEKLVKAHFTIEIKTESKGQNAKEASGNFHLVFIYHVENLNDLAKPDDKNLIELHPGLANALSSVTYSTSRGILLTRLQGTALQNFVLPIINPNKLLHNKKNG</sequence>
<keyword evidence="2" id="KW-1185">Reference proteome</keyword>
<accession>A0A8J3CX13</accession>
<evidence type="ECO:0008006" key="3">
    <source>
        <dbReference type="Google" id="ProtNLM"/>
    </source>
</evidence>
<evidence type="ECO:0000313" key="1">
    <source>
        <dbReference type="EMBL" id="GHB36197.1"/>
    </source>
</evidence>
<dbReference type="RefSeq" id="WP_189580703.1">
    <property type="nucleotide sequence ID" value="NZ_BMYF01000009.1"/>
</dbReference>
<evidence type="ECO:0000313" key="2">
    <source>
        <dbReference type="Proteomes" id="UP000642809"/>
    </source>
</evidence>
<gene>
    <name evidence="1" type="ORF">GCM10008106_16850</name>
</gene>
<reference evidence="1" key="2">
    <citation type="submission" date="2020-09" db="EMBL/GenBank/DDBJ databases">
        <authorList>
            <person name="Sun Q."/>
            <person name="Kim S."/>
        </authorList>
    </citation>
    <scope>NUCLEOTIDE SEQUENCE</scope>
    <source>
        <strain evidence="1">KCTC 23224</strain>
    </source>
</reference>
<reference evidence="1" key="1">
    <citation type="journal article" date="2014" name="Int. J. Syst. Evol. Microbiol.">
        <title>Complete genome sequence of Corynebacterium casei LMG S-19264T (=DSM 44701T), isolated from a smear-ripened cheese.</title>
        <authorList>
            <consortium name="US DOE Joint Genome Institute (JGI-PGF)"/>
            <person name="Walter F."/>
            <person name="Albersmeier A."/>
            <person name="Kalinowski J."/>
            <person name="Ruckert C."/>
        </authorList>
    </citation>
    <scope>NUCLEOTIDE SEQUENCE</scope>
    <source>
        <strain evidence="1">KCTC 23224</strain>
    </source>
</reference>
<protein>
    <recommendedName>
        <fullName evidence="3">Preprotein translocase subunit SecB</fullName>
    </recommendedName>
</protein>
<dbReference type="EMBL" id="BMYF01000009">
    <property type="protein sequence ID" value="GHB36197.1"/>
    <property type="molecule type" value="Genomic_DNA"/>
</dbReference>
<proteinExistence type="predicted"/>
<comment type="caution">
    <text evidence="1">The sequence shown here is derived from an EMBL/GenBank/DDBJ whole genome shotgun (WGS) entry which is preliminary data.</text>
</comment>
<dbReference type="Proteomes" id="UP000642809">
    <property type="component" value="Unassembled WGS sequence"/>
</dbReference>
<organism evidence="1 2">
    <name type="scientific">Mongoliitalea lutea</name>
    <dbReference type="NCBI Taxonomy" id="849756"/>
    <lineage>
        <taxon>Bacteria</taxon>
        <taxon>Pseudomonadati</taxon>
        <taxon>Bacteroidota</taxon>
        <taxon>Cytophagia</taxon>
        <taxon>Cytophagales</taxon>
        <taxon>Cyclobacteriaceae</taxon>
        <taxon>Mongoliitalea</taxon>
    </lineage>
</organism>